<dbReference type="InterPro" id="IPR027417">
    <property type="entry name" value="P-loop_NTPase"/>
</dbReference>
<keyword evidence="3" id="KW-1185">Reference proteome</keyword>
<accession>A0ABP4ZPN0</accession>
<dbReference type="Proteomes" id="UP001501094">
    <property type="component" value="Unassembled WGS sequence"/>
</dbReference>
<evidence type="ECO:0000256" key="1">
    <source>
        <dbReference type="SAM" id="MobiDB-lite"/>
    </source>
</evidence>
<feature type="compositionally biased region" description="Basic and acidic residues" evidence="1">
    <location>
        <begin position="379"/>
        <end position="389"/>
    </location>
</feature>
<dbReference type="RefSeq" id="WP_344102043.1">
    <property type="nucleotide sequence ID" value="NZ_BAAANL010000003.1"/>
</dbReference>
<feature type="compositionally biased region" description="Basic residues" evidence="1">
    <location>
        <begin position="368"/>
        <end position="378"/>
    </location>
</feature>
<feature type="compositionally biased region" description="Pro residues" evidence="1">
    <location>
        <begin position="390"/>
        <end position="402"/>
    </location>
</feature>
<evidence type="ECO:0008006" key="4">
    <source>
        <dbReference type="Google" id="ProtNLM"/>
    </source>
</evidence>
<evidence type="ECO:0000313" key="2">
    <source>
        <dbReference type="EMBL" id="GAA1861774.1"/>
    </source>
</evidence>
<reference evidence="3" key="1">
    <citation type="journal article" date="2019" name="Int. J. Syst. Evol. Microbiol.">
        <title>The Global Catalogue of Microorganisms (GCM) 10K type strain sequencing project: providing services to taxonomists for standard genome sequencing and annotation.</title>
        <authorList>
            <consortium name="The Broad Institute Genomics Platform"/>
            <consortium name="The Broad Institute Genome Sequencing Center for Infectious Disease"/>
            <person name="Wu L."/>
            <person name="Ma J."/>
        </authorList>
    </citation>
    <scope>NUCLEOTIDE SEQUENCE [LARGE SCALE GENOMIC DNA]</scope>
    <source>
        <strain evidence="3">JCM 14326</strain>
    </source>
</reference>
<comment type="caution">
    <text evidence="2">The sequence shown here is derived from an EMBL/GenBank/DDBJ whole genome shotgun (WGS) entry which is preliminary data.</text>
</comment>
<gene>
    <name evidence="2" type="ORF">GCM10009751_19410</name>
</gene>
<dbReference type="EMBL" id="BAAANL010000003">
    <property type="protein sequence ID" value="GAA1861774.1"/>
    <property type="molecule type" value="Genomic_DNA"/>
</dbReference>
<protein>
    <recommendedName>
        <fullName evidence="4">Sulfotransferase family protein</fullName>
    </recommendedName>
</protein>
<evidence type="ECO:0000313" key="3">
    <source>
        <dbReference type="Proteomes" id="UP001501094"/>
    </source>
</evidence>
<name>A0ABP4ZPN0_9MICO</name>
<proteinExistence type="predicted"/>
<organism evidence="2 3">
    <name type="scientific">Myceligenerans crystallogenes</name>
    <dbReference type="NCBI Taxonomy" id="316335"/>
    <lineage>
        <taxon>Bacteria</taxon>
        <taxon>Bacillati</taxon>
        <taxon>Actinomycetota</taxon>
        <taxon>Actinomycetes</taxon>
        <taxon>Micrococcales</taxon>
        <taxon>Promicromonosporaceae</taxon>
        <taxon>Myceligenerans</taxon>
    </lineage>
</organism>
<sequence length="444" mass="47998">MTTVQGQGHERDLLLPERTRLIHIGLPKSGSSTIQEAASALRPQLRKAGVLYPGNEVNHIRAAGWLIGEPVPFTADPGPRPEWWDSVRRQIEDADDKRILFSNERISWADIDAARNVVDSLGQPAHGLLVLRNLGSYAPSAWQQNLKTGNLQGLDEYLRRAFSDPTGAAVGPPFHRRDGLGLVERWVEALGGPENLTVVVLEKEDPDRLLATLEQLLGLPDRMLVNSPVPEDGANRGLSTAEAALVMALNRRVQTEWGVHRHKAIDLVFRGAAMRLLGARTPGPGEEKILAPRWAVEAAAEVGGQLADSVRESGIRVIGDLGELTRVGPSSEADPTELPAMIPSDVALEALSGMFAVATGWNWRHTRRRAEKKSARKQAAKEAAQETRPVEPPAPVPVPTSAPVPAATSAQTPEEVLGAVPARTLVATLARRAAQRARQVVAPR</sequence>
<dbReference type="SUPFAM" id="SSF52540">
    <property type="entry name" value="P-loop containing nucleoside triphosphate hydrolases"/>
    <property type="match status" value="1"/>
</dbReference>
<feature type="region of interest" description="Disordered" evidence="1">
    <location>
        <begin position="368"/>
        <end position="412"/>
    </location>
</feature>
<feature type="compositionally biased region" description="Low complexity" evidence="1">
    <location>
        <begin position="403"/>
        <end position="412"/>
    </location>
</feature>